<feature type="non-terminal residue" evidence="1">
    <location>
        <position position="1"/>
    </location>
</feature>
<sequence length="113" mass="12642">IEGVGYKPDLQSKERPKGHMSCGCSIDDVLLEFYFWKVLKIRSSNPNMAGVEEGMKDLMLSTRARAFFCAAFRNYSRLTFDDLCNAAKSGASHMTQLAKIQIDRLLTEVRGSG</sequence>
<accession>A0A067SEN0</accession>
<dbReference type="HOGENOM" id="CLU_2139368_0_0_1"/>
<organism evidence="1 2">
    <name type="scientific">Galerina marginata (strain CBS 339.88)</name>
    <dbReference type="NCBI Taxonomy" id="685588"/>
    <lineage>
        <taxon>Eukaryota</taxon>
        <taxon>Fungi</taxon>
        <taxon>Dikarya</taxon>
        <taxon>Basidiomycota</taxon>
        <taxon>Agaricomycotina</taxon>
        <taxon>Agaricomycetes</taxon>
        <taxon>Agaricomycetidae</taxon>
        <taxon>Agaricales</taxon>
        <taxon>Agaricineae</taxon>
        <taxon>Strophariaceae</taxon>
        <taxon>Galerina</taxon>
    </lineage>
</organism>
<gene>
    <name evidence="1" type="ORF">GALMADRAFT_43504</name>
</gene>
<reference evidence="2" key="1">
    <citation type="journal article" date="2014" name="Proc. Natl. Acad. Sci. U.S.A.">
        <title>Extensive sampling of basidiomycete genomes demonstrates inadequacy of the white-rot/brown-rot paradigm for wood decay fungi.</title>
        <authorList>
            <person name="Riley R."/>
            <person name="Salamov A.A."/>
            <person name="Brown D.W."/>
            <person name="Nagy L.G."/>
            <person name="Floudas D."/>
            <person name="Held B.W."/>
            <person name="Levasseur A."/>
            <person name="Lombard V."/>
            <person name="Morin E."/>
            <person name="Otillar R."/>
            <person name="Lindquist E.A."/>
            <person name="Sun H."/>
            <person name="LaButti K.M."/>
            <person name="Schmutz J."/>
            <person name="Jabbour D."/>
            <person name="Luo H."/>
            <person name="Baker S.E."/>
            <person name="Pisabarro A.G."/>
            <person name="Walton J.D."/>
            <person name="Blanchette R.A."/>
            <person name="Henrissat B."/>
            <person name="Martin F."/>
            <person name="Cullen D."/>
            <person name="Hibbett D.S."/>
            <person name="Grigoriev I.V."/>
        </authorList>
    </citation>
    <scope>NUCLEOTIDE SEQUENCE [LARGE SCALE GENOMIC DNA]</scope>
    <source>
        <strain evidence="2">CBS 339.88</strain>
    </source>
</reference>
<protein>
    <submittedName>
        <fullName evidence="1">Uncharacterized protein</fullName>
    </submittedName>
</protein>
<evidence type="ECO:0000313" key="2">
    <source>
        <dbReference type="Proteomes" id="UP000027222"/>
    </source>
</evidence>
<evidence type="ECO:0000313" key="1">
    <source>
        <dbReference type="EMBL" id="KDR65233.1"/>
    </source>
</evidence>
<proteinExistence type="predicted"/>
<feature type="non-terminal residue" evidence="1">
    <location>
        <position position="113"/>
    </location>
</feature>
<keyword evidence="2" id="KW-1185">Reference proteome</keyword>
<dbReference type="OrthoDB" id="3062477at2759"/>
<dbReference type="AlphaFoldDB" id="A0A067SEN0"/>
<dbReference type="STRING" id="685588.A0A067SEN0"/>
<dbReference type="Proteomes" id="UP000027222">
    <property type="component" value="Unassembled WGS sequence"/>
</dbReference>
<name>A0A067SEN0_GALM3</name>
<dbReference type="EMBL" id="KL142470">
    <property type="protein sequence ID" value="KDR65233.1"/>
    <property type="molecule type" value="Genomic_DNA"/>
</dbReference>